<proteinExistence type="predicted"/>
<dbReference type="EMBL" id="ASRX01000011">
    <property type="protein sequence ID" value="EYF07105.1"/>
    <property type="molecule type" value="Genomic_DNA"/>
</dbReference>
<dbReference type="eggNOG" id="COG0631">
    <property type="taxonomic scope" value="Bacteria"/>
</dbReference>
<organism evidence="4 5">
    <name type="scientific">Chondromyces apiculatus DSM 436</name>
    <dbReference type="NCBI Taxonomy" id="1192034"/>
    <lineage>
        <taxon>Bacteria</taxon>
        <taxon>Pseudomonadati</taxon>
        <taxon>Myxococcota</taxon>
        <taxon>Polyangia</taxon>
        <taxon>Polyangiales</taxon>
        <taxon>Polyangiaceae</taxon>
        <taxon>Chondromyces</taxon>
    </lineage>
</organism>
<dbReference type="Proteomes" id="UP000019678">
    <property type="component" value="Unassembled WGS sequence"/>
</dbReference>
<feature type="transmembrane region" description="Helical" evidence="2">
    <location>
        <begin position="6"/>
        <end position="24"/>
    </location>
</feature>
<dbReference type="Gene3D" id="3.60.40.10">
    <property type="entry name" value="PPM-type phosphatase domain"/>
    <property type="match status" value="1"/>
</dbReference>
<dbReference type="SUPFAM" id="SSF81606">
    <property type="entry name" value="PP2C-like"/>
    <property type="match status" value="1"/>
</dbReference>
<evidence type="ECO:0000313" key="4">
    <source>
        <dbReference type="EMBL" id="EYF07105.1"/>
    </source>
</evidence>
<keyword evidence="2" id="KW-1133">Transmembrane helix</keyword>
<sequence>MDFTWKELQTVLIVVAVVVAVLWMQRTTRKAAQNAHLSSPPPPPDDEPRSRAPGKDGDHTGARKPSAPAEAPRLFETARATAEALPPGDGPREGGIRLDRGAEGDASPDAPRSLVAHFIARAEVNRPDGIATQRVAVVPPLATFTLVTGAGPMPGVAAAFAGDGVRDGIAAAHRSDGADLLPPSAETLVRVLQTANEKLHAFIATRPELEGSIASAVAVAFTADTAIIAHVGAERVYRGRDGQAEPLTRDHSLVNDFIRMKNITDEAEQRDLRRNAPHRHVIVRALGPKESVDVEVTEHPLRAGDRFLLVTKSVGDTLEDASIPDDEMRKLLDAGAPLEPLCARLLAKAAHLDPLQNHAAIVIAIENGG</sequence>
<dbReference type="PROSITE" id="PS51746">
    <property type="entry name" value="PPM_2"/>
    <property type="match status" value="1"/>
</dbReference>
<evidence type="ECO:0000256" key="2">
    <source>
        <dbReference type="SAM" id="Phobius"/>
    </source>
</evidence>
<feature type="compositionally biased region" description="Basic and acidic residues" evidence="1">
    <location>
        <begin position="46"/>
        <end position="61"/>
    </location>
</feature>
<dbReference type="InterPro" id="IPR036457">
    <property type="entry name" value="PPM-type-like_dom_sf"/>
</dbReference>
<evidence type="ECO:0000313" key="5">
    <source>
        <dbReference type="Proteomes" id="UP000019678"/>
    </source>
</evidence>
<feature type="domain" description="PPM-type phosphatase" evidence="3">
    <location>
        <begin position="141"/>
        <end position="365"/>
    </location>
</feature>
<keyword evidence="5" id="KW-1185">Reference proteome</keyword>
<protein>
    <recommendedName>
        <fullName evidence="3">PPM-type phosphatase domain-containing protein</fullName>
    </recommendedName>
</protein>
<dbReference type="STRING" id="1192034.CAP_0584"/>
<evidence type="ECO:0000256" key="1">
    <source>
        <dbReference type="SAM" id="MobiDB-lite"/>
    </source>
</evidence>
<keyword evidence="2" id="KW-0472">Membrane</keyword>
<dbReference type="SMART" id="SM00331">
    <property type="entry name" value="PP2C_SIG"/>
    <property type="match status" value="1"/>
</dbReference>
<dbReference type="AlphaFoldDB" id="A0A017TE67"/>
<comment type="caution">
    <text evidence="4">The sequence shown here is derived from an EMBL/GenBank/DDBJ whole genome shotgun (WGS) entry which is preliminary data.</text>
</comment>
<name>A0A017TE67_9BACT</name>
<reference evidence="4 5" key="1">
    <citation type="submission" date="2013-05" db="EMBL/GenBank/DDBJ databases">
        <title>Genome assembly of Chondromyces apiculatus DSM 436.</title>
        <authorList>
            <person name="Sharma G."/>
            <person name="Khatri I."/>
            <person name="Kaur C."/>
            <person name="Mayilraj S."/>
            <person name="Subramanian S."/>
        </authorList>
    </citation>
    <scope>NUCLEOTIDE SEQUENCE [LARGE SCALE GENOMIC DNA]</scope>
    <source>
        <strain evidence="4 5">DSM 436</strain>
    </source>
</reference>
<dbReference type="SMART" id="SM00332">
    <property type="entry name" value="PP2Cc"/>
    <property type="match status" value="1"/>
</dbReference>
<accession>A0A017TE67</accession>
<gene>
    <name evidence="4" type="ORF">CAP_0584</name>
</gene>
<feature type="region of interest" description="Disordered" evidence="1">
    <location>
        <begin position="29"/>
        <end position="109"/>
    </location>
</feature>
<feature type="compositionally biased region" description="Basic and acidic residues" evidence="1">
    <location>
        <begin position="90"/>
        <end position="103"/>
    </location>
</feature>
<dbReference type="RefSeq" id="WP_052374473.1">
    <property type="nucleotide sequence ID" value="NZ_ASRX01000011.1"/>
</dbReference>
<keyword evidence="2" id="KW-0812">Transmembrane</keyword>
<evidence type="ECO:0000259" key="3">
    <source>
        <dbReference type="PROSITE" id="PS51746"/>
    </source>
</evidence>
<dbReference type="InterPro" id="IPR001932">
    <property type="entry name" value="PPM-type_phosphatase-like_dom"/>
</dbReference>
<dbReference type="OrthoDB" id="5496340at2"/>